<dbReference type="Gramene" id="TuG1812G0700003958.01.T01">
    <property type="protein sequence ID" value="TuG1812G0700003958.01.T01.cds376956"/>
    <property type="gene ID" value="TuG1812G0700003958.01"/>
</dbReference>
<dbReference type="OrthoDB" id="783564at2759"/>
<keyword evidence="3" id="KW-0238">DNA-binding</keyword>
<keyword evidence="9" id="KW-1185">Reference proteome</keyword>
<evidence type="ECO:0000313" key="9">
    <source>
        <dbReference type="Proteomes" id="UP000015106"/>
    </source>
</evidence>
<dbReference type="KEGG" id="tua:125521514"/>
<dbReference type="GeneID" id="125521514"/>
<feature type="region of interest" description="Disordered" evidence="6">
    <location>
        <begin position="384"/>
        <end position="407"/>
    </location>
</feature>
<reference evidence="8" key="2">
    <citation type="submission" date="2018-03" db="EMBL/GenBank/DDBJ databases">
        <title>The Triticum urartu genome reveals the dynamic nature of wheat genome evolution.</title>
        <authorList>
            <person name="Ling H."/>
            <person name="Ma B."/>
            <person name="Shi X."/>
            <person name="Liu H."/>
            <person name="Dong L."/>
            <person name="Sun H."/>
            <person name="Cao Y."/>
            <person name="Gao Q."/>
            <person name="Zheng S."/>
            <person name="Li Y."/>
            <person name="Yu Y."/>
            <person name="Du H."/>
            <person name="Qi M."/>
            <person name="Li Y."/>
            <person name="Yu H."/>
            <person name="Cui Y."/>
            <person name="Wang N."/>
            <person name="Chen C."/>
            <person name="Wu H."/>
            <person name="Zhao Y."/>
            <person name="Zhang J."/>
            <person name="Li Y."/>
            <person name="Zhou W."/>
            <person name="Zhang B."/>
            <person name="Hu W."/>
            <person name="Eijk M."/>
            <person name="Tang J."/>
            <person name="Witsenboer H."/>
            <person name="Zhao S."/>
            <person name="Li Z."/>
            <person name="Zhang A."/>
            <person name="Wang D."/>
            <person name="Liang C."/>
        </authorList>
    </citation>
    <scope>NUCLEOTIDE SEQUENCE [LARGE SCALE GENOMIC DNA]</scope>
    <source>
        <strain evidence="8">cv. G1812</strain>
    </source>
</reference>
<accession>A0A8R7V415</accession>
<dbReference type="SUPFAM" id="SSF55455">
    <property type="entry name" value="SRF-like"/>
    <property type="match status" value="1"/>
</dbReference>
<dbReference type="InterPro" id="IPR002100">
    <property type="entry name" value="TF_MADSbox"/>
</dbReference>
<keyword evidence="2" id="KW-0805">Transcription regulation</keyword>
<dbReference type="EnsemblPlants" id="TuG1812G0700003958.01.T01">
    <property type="protein sequence ID" value="TuG1812G0700003958.01.T01.cds376956"/>
    <property type="gene ID" value="TuG1812G0700003958.01"/>
</dbReference>
<keyword evidence="5" id="KW-0539">Nucleus</keyword>
<dbReference type="RefSeq" id="XP_048542525.1">
    <property type="nucleotide sequence ID" value="XM_048686568.1"/>
</dbReference>
<evidence type="ECO:0000259" key="7">
    <source>
        <dbReference type="PROSITE" id="PS50066"/>
    </source>
</evidence>
<reference evidence="8" key="3">
    <citation type="submission" date="2022-06" db="UniProtKB">
        <authorList>
            <consortium name="EnsemblPlants"/>
        </authorList>
    </citation>
    <scope>IDENTIFICATION</scope>
</reference>
<evidence type="ECO:0000256" key="2">
    <source>
        <dbReference type="ARBA" id="ARBA00023015"/>
    </source>
</evidence>
<evidence type="ECO:0000256" key="3">
    <source>
        <dbReference type="ARBA" id="ARBA00023125"/>
    </source>
</evidence>
<dbReference type="AlphaFoldDB" id="A0A8R7V415"/>
<gene>
    <name evidence="8" type="primary">LOC125521514</name>
</gene>
<feature type="compositionally biased region" description="Low complexity" evidence="6">
    <location>
        <begin position="384"/>
        <end position="393"/>
    </location>
</feature>
<dbReference type="PROSITE" id="PS50066">
    <property type="entry name" value="MADS_BOX_2"/>
    <property type="match status" value="1"/>
</dbReference>
<dbReference type="GO" id="GO:0005634">
    <property type="term" value="C:nucleus"/>
    <property type="evidence" value="ECO:0007669"/>
    <property type="project" value="UniProtKB-SubCell"/>
</dbReference>
<evidence type="ECO:0000256" key="6">
    <source>
        <dbReference type="SAM" id="MobiDB-lite"/>
    </source>
</evidence>
<name>A0A8R7V415_TRIUA</name>
<reference evidence="9" key="1">
    <citation type="journal article" date="2013" name="Nature">
        <title>Draft genome of the wheat A-genome progenitor Triticum urartu.</title>
        <authorList>
            <person name="Ling H.Q."/>
            <person name="Zhao S."/>
            <person name="Liu D."/>
            <person name="Wang J."/>
            <person name="Sun H."/>
            <person name="Zhang C."/>
            <person name="Fan H."/>
            <person name="Li D."/>
            <person name="Dong L."/>
            <person name="Tao Y."/>
            <person name="Gao C."/>
            <person name="Wu H."/>
            <person name="Li Y."/>
            <person name="Cui Y."/>
            <person name="Guo X."/>
            <person name="Zheng S."/>
            <person name="Wang B."/>
            <person name="Yu K."/>
            <person name="Liang Q."/>
            <person name="Yang W."/>
            <person name="Lou X."/>
            <person name="Chen J."/>
            <person name="Feng M."/>
            <person name="Jian J."/>
            <person name="Zhang X."/>
            <person name="Luo G."/>
            <person name="Jiang Y."/>
            <person name="Liu J."/>
            <person name="Wang Z."/>
            <person name="Sha Y."/>
            <person name="Zhang B."/>
            <person name="Wu H."/>
            <person name="Tang D."/>
            <person name="Shen Q."/>
            <person name="Xue P."/>
            <person name="Zou S."/>
            <person name="Wang X."/>
            <person name="Liu X."/>
            <person name="Wang F."/>
            <person name="Yang Y."/>
            <person name="An X."/>
            <person name="Dong Z."/>
            <person name="Zhang K."/>
            <person name="Zhang X."/>
            <person name="Luo M.C."/>
            <person name="Dvorak J."/>
            <person name="Tong Y."/>
            <person name="Wang J."/>
            <person name="Yang H."/>
            <person name="Li Z."/>
            <person name="Wang D."/>
            <person name="Zhang A."/>
            <person name="Wang J."/>
        </authorList>
    </citation>
    <scope>NUCLEOTIDE SEQUENCE</scope>
    <source>
        <strain evidence="9">cv. G1812</strain>
    </source>
</reference>
<dbReference type="GO" id="GO:0046983">
    <property type="term" value="F:protein dimerization activity"/>
    <property type="evidence" value="ECO:0007669"/>
    <property type="project" value="InterPro"/>
</dbReference>
<proteinExistence type="predicted"/>
<feature type="domain" description="MADS-box" evidence="7">
    <location>
        <begin position="1"/>
        <end position="46"/>
    </location>
</feature>
<dbReference type="Pfam" id="PF00319">
    <property type="entry name" value="SRF-TF"/>
    <property type="match status" value="1"/>
</dbReference>
<sequence>MARGKVAMRLVENAGERARKHAKRVPGLKKKASELATLCGVPVGLVCAGARAGAPPLVWESEEGVLERYRRAVPPEARAGHTHRAYLEAELGKRRAKLARARHGCPAALPDWDEALNDMTLDDARALLRAIDAALLATGDRMVALGLPADGGHSALDQQVTPDSSNDAVMPQQIGHGGGVPWTGGDPVDMADAAGFQQLQMVPYDGGNNDDLLEQFPREHGFQMQPGGCGGFQFASGNYSGGCDGMLTLGPANAGCNYSGGGDGMLAPGFASAVCNYSGGGGQMLAPGFGNADYKWPDLTMWHTNEMCDAAMPPGYYPGFADGTLAPQHYSAEVATGGDYVSTLPSGYGYPMGMSVGDDNFTNLGSNYTAAHWQAEAFQRSDASASASTSTSTGELPSAASSRHYLY</sequence>
<evidence type="ECO:0000256" key="4">
    <source>
        <dbReference type="ARBA" id="ARBA00023163"/>
    </source>
</evidence>
<dbReference type="Gene3D" id="3.40.1810.10">
    <property type="entry name" value="Transcription factor, MADS-box"/>
    <property type="match status" value="1"/>
</dbReference>
<dbReference type="Proteomes" id="UP000015106">
    <property type="component" value="Chromosome 7"/>
</dbReference>
<dbReference type="InterPro" id="IPR036879">
    <property type="entry name" value="TF_MADSbox_sf"/>
</dbReference>
<evidence type="ECO:0000256" key="1">
    <source>
        <dbReference type="ARBA" id="ARBA00004123"/>
    </source>
</evidence>
<comment type="subcellular location">
    <subcellularLocation>
        <location evidence="1">Nucleus</location>
    </subcellularLocation>
</comment>
<keyword evidence="4" id="KW-0804">Transcription</keyword>
<evidence type="ECO:0000313" key="8">
    <source>
        <dbReference type="EnsemblPlants" id="TuG1812G0700003958.01.T01.cds376956"/>
    </source>
</evidence>
<protein>
    <recommendedName>
        <fullName evidence="7">MADS-box domain-containing protein</fullName>
    </recommendedName>
</protein>
<dbReference type="SMART" id="SM00432">
    <property type="entry name" value="MADS"/>
    <property type="match status" value="1"/>
</dbReference>
<dbReference type="GO" id="GO:0003677">
    <property type="term" value="F:DNA binding"/>
    <property type="evidence" value="ECO:0007669"/>
    <property type="project" value="UniProtKB-KW"/>
</dbReference>
<organism evidence="8 9">
    <name type="scientific">Triticum urartu</name>
    <name type="common">Red wild einkorn</name>
    <name type="synonym">Crithodium urartu</name>
    <dbReference type="NCBI Taxonomy" id="4572"/>
    <lineage>
        <taxon>Eukaryota</taxon>
        <taxon>Viridiplantae</taxon>
        <taxon>Streptophyta</taxon>
        <taxon>Embryophyta</taxon>
        <taxon>Tracheophyta</taxon>
        <taxon>Spermatophyta</taxon>
        <taxon>Magnoliopsida</taxon>
        <taxon>Liliopsida</taxon>
        <taxon>Poales</taxon>
        <taxon>Poaceae</taxon>
        <taxon>BOP clade</taxon>
        <taxon>Pooideae</taxon>
        <taxon>Triticodae</taxon>
        <taxon>Triticeae</taxon>
        <taxon>Triticinae</taxon>
        <taxon>Triticum</taxon>
    </lineage>
</organism>
<evidence type="ECO:0000256" key="5">
    <source>
        <dbReference type="ARBA" id="ARBA00023242"/>
    </source>
</evidence>